<evidence type="ECO:0000313" key="2">
    <source>
        <dbReference type="Proteomes" id="UP000593564"/>
    </source>
</evidence>
<proteinExistence type="predicted"/>
<reference evidence="2" key="1">
    <citation type="journal article" date="2020" name="Nat. Commun.">
        <title>Genome assembly of wild tea tree DASZ reveals pedigree and selection history of tea varieties.</title>
        <authorList>
            <person name="Zhang W."/>
            <person name="Zhang Y."/>
            <person name="Qiu H."/>
            <person name="Guo Y."/>
            <person name="Wan H."/>
            <person name="Zhang X."/>
            <person name="Scossa F."/>
            <person name="Alseekh S."/>
            <person name="Zhang Q."/>
            <person name="Wang P."/>
            <person name="Xu L."/>
            <person name="Schmidt M.H."/>
            <person name="Jia X."/>
            <person name="Li D."/>
            <person name="Zhu A."/>
            <person name="Guo F."/>
            <person name="Chen W."/>
            <person name="Ni D."/>
            <person name="Usadel B."/>
            <person name="Fernie A.R."/>
            <person name="Wen W."/>
        </authorList>
    </citation>
    <scope>NUCLEOTIDE SEQUENCE [LARGE SCALE GENOMIC DNA]</scope>
    <source>
        <strain evidence="2">cv. G240</strain>
    </source>
</reference>
<protein>
    <submittedName>
        <fullName evidence="1">Uncharacterized protein</fullName>
    </submittedName>
</protein>
<dbReference type="PANTHER" id="PTHR36702:SF1">
    <property type="entry name" value="HOLLIDAY JUNCTION RESOLVASE"/>
    <property type="match status" value="1"/>
</dbReference>
<dbReference type="PANTHER" id="PTHR36702">
    <property type="entry name" value="HOLLIDAY JUNCTION RESOLVASE"/>
    <property type="match status" value="1"/>
</dbReference>
<name>A0A7J7HIE7_CAMSI</name>
<gene>
    <name evidence="1" type="ORF">HYC85_010279</name>
</gene>
<dbReference type="AlphaFoldDB" id="A0A7J7HIE7"/>
<comment type="caution">
    <text evidence="1">The sequence shown here is derived from an EMBL/GenBank/DDBJ whole genome shotgun (WGS) entry which is preliminary data.</text>
</comment>
<accession>A0A7J7HIE7</accession>
<sequence>MSELKTFLEKEMALLTVIPITDQLQLLVKEGLKLKEMIRKCQTIDLGVMEYETMEIDVENQATS</sequence>
<evidence type="ECO:0000313" key="1">
    <source>
        <dbReference type="EMBL" id="KAF5952335.1"/>
    </source>
</evidence>
<dbReference type="Proteomes" id="UP000593564">
    <property type="component" value="Unassembled WGS sequence"/>
</dbReference>
<keyword evidence="2" id="KW-1185">Reference proteome</keyword>
<reference evidence="1 2" key="2">
    <citation type="submission" date="2020-07" db="EMBL/GenBank/DDBJ databases">
        <title>Genome assembly of wild tea tree DASZ reveals pedigree and selection history of tea varieties.</title>
        <authorList>
            <person name="Zhang W."/>
        </authorList>
    </citation>
    <scope>NUCLEOTIDE SEQUENCE [LARGE SCALE GENOMIC DNA]</scope>
    <source>
        <strain evidence="2">cv. G240</strain>
        <tissue evidence="1">Leaf</tissue>
    </source>
</reference>
<dbReference type="EMBL" id="JACBKZ010000004">
    <property type="protein sequence ID" value="KAF5952335.1"/>
    <property type="molecule type" value="Genomic_DNA"/>
</dbReference>
<organism evidence="1 2">
    <name type="scientific">Camellia sinensis</name>
    <name type="common">Tea plant</name>
    <name type="synonym">Thea sinensis</name>
    <dbReference type="NCBI Taxonomy" id="4442"/>
    <lineage>
        <taxon>Eukaryota</taxon>
        <taxon>Viridiplantae</taxon>
        <taxon>Streptophyta</taxon>
        <taxon>Embryophyta</taxon>
        <taxon>Tracheophyta</taxon>
        <taxon>Spermatophyta</taxon>
        <taxon>Magnoliopsida</taxon>
        <taxon>eudicotyledons</taxon>
        <taxon>Gunneridae</taxon>
        <taxon>Pentapetalae</taxon>
        <taxon>asterids</taxon>
        <taxon>Ericales</taxon>
        <taxon>Theaceae</taxon>
        <taxon>Camellia</taxon>
    </lineage>
</organism>